<evidence type="ECO:0000256" key="3">
    <source>
        <dbReference type="ARBA" id="ARBA00022692"/>
    </source>
</evidence>
<evidence type="ECO:0000256" key="6">
    <source>
        <dbReference type="SAM" id="Phobius"/>
    </source>
</evidence>
<dbReference type="GO" id="GO:0044341">
    <property type="term" value="P:sodium-dependent phosphate transport"/>
    <property type="evidence" value="ECO:0007669"/>
    <property type="project" value="InterPro"/>
</dbReference>
<feature type="transmembrane region" description="Helical" evidence="6">
    <location>
        <begin position="200"/>
        <end position="222"/>
    </location>
</feature>
<keyword evidence="8" id="KW-1185">Reference proteome</keyword>
<comment type="caution">
    <text evidence="7">The sequence shown here is derived from an EMBL/GenBank/DDBJ whole genome shotgun (WGS) entry which is preliminary data.</text>
</comment>
<protein>
    <submittedName>
        <fullName evidence="7">Sodium-dependent phosphate transporter</fullName>
    </submittedName>
</protein>
<feature type="transmembrane region" description="Helical" evidence="6">
    <location>
        <begin position="478"/>
        <end position="498"/>
    </location>
</feature>
<dbReference type="PATRIC" id="fig|1263870.3.peg.2475"/>
<dbReference type="AlphaFoldDB" id="M5UEG7"/>
<dbReference type="EMBL" id="ANOH01000161">
    <property type="protein sequence ID" value="EMI56231.1"/>
    <property type="molecule type" value="Genomic_DNA"/>
</dbReference>
<keyword evidence="2" id="KW-1003">Cell membrane</keyword>
<dbReference type="GO" id="GO:0005886">
    <property type="term" value="C:plasma membrane"/>
    <property type="evidence" value="ECO:0007669"/>
    <property type="project" value="UniProtKB-SubCell"/>
</dbReference>
<feature type="transmembrane region" description="Helical" evidence="6">
    <location>
        <begin position="323"/>
        <end position="343"/>
    </location>
</feature>
<feature type="transmembrane region" description="Helical" evidence="6">
    <location>
        <begin position="405"/>
        <end position="427"/>
    </location>
</feature>
<evidence type="ECO:0000256" key="2">
    <source>
        <dbReference type="ARBA" id="ARBA00022475"/>
    </source>
</evidence>
<gene>
    <name evidence="7" type="ORF">RSSM_02327</name>
</gene>
<sequence>MWFRRNEMCGFSWLHEGLIADADRPLTPNVSGYSVVRSLQCGSKNALRFDESTCLSLAMFRGVAQTAPPSHQQPSGESEDVPLPAKAVVLFRSPPTALRQVMSDATASAQIDANEVTADSLLEPAPQMLDAPLSKSDATQWIAVAVLVYLLICAVGLIGSGFKAATGDEAKEMFAFATNPFAGLVVGTVATALIQSSSTVTSIIVGLVAGGLPVSVAVPMVMGANIGTSITNTIVSLGHVREKKEFARAFSAATVHDFFNLLSVVIFLPLEIAFGLLEKIGKTLASFFVVEDASMGGLNFVKAMTAPVVGTAKHYALELGDGLGGGLLIIGGVVLIFITIHYVGKLLKKLMVGKAKEIMHAAIGKGPVSGIVSGTIVTVLVQSSSTTTSLMVPLAGSGAFGLKQIYPFTLGANIGTCITALLAATAVDGNANAALQIAFIHLTYNVLGVIVIYGIPFLRFTPVRAAEWLGVTAAENKLIALAYILGVFFVIPGICLGVSSII</sequence>
<name>M5UEG7_9BACT</name>
<keyword evidence="4 6" id="KW-1133">Transmembrane helix</keyword>
<feature type="transmembrane region" description="Helical" evidence="6">
    <location>
        <begin position="174"/>
        <end position="194"/>
    </location>
</feature>
<dbReference type="NCBIfam" id="NF037997">
    <property type="entry name" value="Na_Pi_symport"/>
    <property type="match status" value="2"/>
</dbReference>
<evidence type="ECO:0000256" key="1">
    <source>
        <dbReference type="ARBA" id="ARBA00004651"/>
    </source>
</evidence>
<dbReference type="Proteomes" id="UP000011885">
    <property type="component" value="Unassembled WGS sequence"/>
</dbReference>
<feature type="transmembrane region" description="Helical" evidence="6">
    <location>
        <begin position="439"/>
        <end position="458"/>
    </location>
</feature>
<organism evidence="7 8">
    <name type="scientific">Rhodopirellula sallentina SM41</name>
    <dbReference type="NCBI Taxonomy" id="1263870"/>
    <lineage>
        <taxon>Bacteria</taxon>
        <taxon>Pseudomonadati</taxon>
        <taxon>Planctomycetota</taxon>
        <taxon>Planctomycetia</taxon>
        <taxon>Pirellulales</taxon>
        <taxon>Pirellulaceae</taxon>
        <taxon>Rhodopirellula</taxon>
    </lineage>
</organism>
<dbReference type="InterPro" id="IPR003841">
    <property type="entry name" value="Na/Pi_transpt"/>
</dbReference>
<feature type="transmembrane region" description="Helical" evidence="6">
    <location>
        <begin position="141"/>
        <end position="162"/>
    </location>
</feature>
<evidence type="ECO:0000313" key="7">
    <source>
        <dbReference type="EMBL" id="EMI56231.1"/>
    </source>
</evidence>
<dbReference type="PANTHER" id="PTHR10010:SF46">
    <property type="entry name" value="SODIUM-DEPENDENT PHOSPHATE TRANSPORT PROTEIN 2B"/>
    <property type="match status" value="1"/>
</dbReference>
<accession>M5UEG7</accession>
<reference evidence="7 8" key="1">
    <citation type="journal article" date="2013" name="Mar. Genomics">
        <title>Expression of sulfatases in Rhodopirellula baltica and the diversity of sulfatases in the genus Rhodopirellula.</title>
        <authorList>
            <person name="Wegner C.E."/>
            <person name="Richter-Heitmann T."/>
            <person name="Klindworth A."/>
            <person name="Klockow C."/>
            <person name="Richter M."/>
            <person name="Achstetter T."/>
            <person name="Glockner F.O."/>
            <person name="Harder J."/>
        </authorList>
    </citation>
    <scope>NUCLEOTIDE SEQUENCE [LARGE SCALE GENOMIC DNA]</scope>
    <source>
        <strain evidence="7 8">SM41</strain>
    </source>
</reference>
<evidence type="ECO:0000256" key="5">
    <source>
        <dbReference type="ARBA" id="ARBA00023136"/>
    </source>
</evidence>
<dbReference type="GO" id="GO:0005436">
    <property type="term" value="F:sodium:phosphate symporter activity"/>
    <property type="evidence" value="ECO:0007669"/>
    <property type="project" value="InterPro"/>
</dbReference>
<keyword evidence="5 6" id="KW-0472">Membrane</keyword>
<comment type="subcellular location">
    <subcellularLocation>
        <location evidence="1">Cell membrane</location>
        <topology evidence="1">Multi-pass membrane protein</topology>
    </subcellularLocation>
</comment>
<evidence type="ECO:0000256" key="4">
    <source>
        <dbReference type="ARBA" id="ARBA00022989"/>
    </source>
</evidence>
<feature type="transmembrane region" description="Helical" evidence="6">
    <location>
        <begin position="258"/>
        <end position="277"/>
    </location>
</feature>
<dbReference type="Pfam" id="PF02690">
    <property type="entry name" value="Na_Pi_cotrans"/>
    <property type="match status" value="2"/>
</dbReference>
<keyword evidence="3 6" id="KW-0812">Transmembrane</keyword>
<dbReference type="PANTHER" id="PTHR10010">
    <property type="entry name" value="SOLUTE CARRIER FAMILY 34 SODIUM PHOSPHATE , MEMBER 2-RELATED"/>
    <property type="match status" value="1"/>
</dbReference>
<proteinExistence type="predicted"/>
<evidence type="ECO:0000313" key="8">
    <source>
        <dbReference type="Proteomes" id="UP000011885"/>
    </source>
</evidence>